<proteinExistence type="predicted"/>
<reference evidence="3" key="1">
    <citation type="submission" date="2021-03" db="EMBL/GenBank/DDBJ databases">
        <title>Draft genome sequence of rust myrtle Austropuccinia psidii MF-1, a brazilian biotype.</title>
        <authorList>
            <person name="Quecine M.C."/>
            <person name="Pachon D.M.R."/>
            <person name="Bonatelli M.L."/>
            <person name="Correr F.H."/>
            <person name="Franceschini L.M."/>
            <person name="Leite T.F."/>
            <person name="Margarido G.R.A."/>
            <person name="Almeida C.A."/>
            <person name="Ferrarezi J.A."/>
            <person name="Labate C.A."/>
        </authorList>
    </citation>
    <scope>NUCLEOTIDE SEQUENCE</scope>
    <source>
        <strain evidence="3">MF-1</strain>
    </source>
</reference>
<organism evidence="3 4">
    <name type="scientific">Austropuccinia psidii MF-1</name>
    <dbReference type="NCBI Taxonomy" id="1389203"/>
    <lineage>
        <taxon>Eukaryota</taxon>
        <taxon>Fungi</taxon>
        <taxon>Dikarya</taxon>
        <taxon>Basidiomycota</taxon>
        <taxon>Pucciniomycotina</taxon>
        <taxon>Pucciniomycetes</taxon>
        <taxon>Pucciniales</taxon>
        <taxon>Sphaerophragmiaceae</taxon>
        <taxon>Austropuccinia</taxon>
    </lineage>
</organism>
<keyword evidence="2" id="KW-1133">Transmembrane helix</keyword>
<dbReference type="OrthoDB" id="2507458at2759"/>
<evidence type="ECO:0000256" key="1">
    <source>
        <dbReference type="SAM" id="MobiDB-lite"/>
    </source>
</evidence>
<sequence>MSDCVSCNTPPSPCNCSPFETCVQTPRNCTTCPQNICISTNESHSNNSNLSSTIGGALGGLFAGLIIITLSWFIYKRNLLPSFLSSRFPSNSKTSSNHQSKLNNHHLNQNSSNQNQQQQNQTISNFNLNRTLSNKTLQSKLNYPHQSLNQTDLNLISSQTNQINPSSTDQQNPPLVFFSSFDPSTYTIHHDKKTDSISSKQISDDDPFLDSLNLNEIQNNLNPSSDLQSSINNNLSPINLIPSSPLIMSSNSQIQSSKINSLNNSVNSSSASSASTTSSSSKPPPVQNLNLSNNLIINSNVTNLSLPESPPNTFKPTRPHRAPDLDLRLLPSSQNQSINPNEISQSSQNLSTLNSSPTYNHQNFNLNIIPSNSLRTSPSFNHNPNSINQSPNHSRLSSSFQNSDLKSDLLQTRPDSTLSHSTNESHLSSILDPAMIVTPITLVRTASGRQAAVQRVALRGQERARVVRLQQTNNLNSNNRLSSIPASATPDNIGFNISSSTSQIGLEPNDLKRLSLKSNNHQTLTDSFKNQTSSSSNHLENLQVEKSPNPQVVEGLINQSPSHQLDQSLTNRDSSIDRISYAASSTCDSLIDEDVEFPTVLGRSVNNFRKRSIGSKSTTKNDLSLPMGNTPHYQLPLKAIGRDRAISLSSIINKEVNGSFDSSPPPLPTDQSHLISNQTNSPTNTTFPSLPEPFKPFAGQRPGLRNSNKQNNTISMALSSRPSSTSTMRSGYGSVLEGIPFNIGFNSENDDLFGARGSILEAEDEMMGIDEPESIRSSFRSLKIEREDTVDGNESSLIPQTVIRSEDERNIALSSNDEIDDLSHQARIAFAYVEDGK</sequence>
<comment type="caution">
    <text evidence="3">The sequence shown here is derived from an EMBL/GenBank/DDBJ whole genome shotgun (WGS) entry which is preliminary data.</text>
</comment>
<dbReference type="Proteomes" id="UP000765509">
    <property type="component" value="Unassembled WGS sequence"/>
</dbReference>
<keyword evidence="2" id="KW-0812">Transmembrane</keyword>
<feature type="region of interest" description="Disordered" evidence="1">
    <location>
        <begin position="302"/>
        <end position="358"/>
    </location>
</feature>
<feature type="compositionally biased region" description="Low complexity" evidence="1">
    <location>
        <begin position="258"/>
        <end position="281"/>
    </location>
</feature>
<feature type="transmembrane region" description="Helical" evidence="2">
    <location>
        <begin position="54"/>
        <end position="75"/>
    </location>
</feature>
<dbReference type="AlphaFoldDB" id="A0A9Q3EXG9"/>
<feature type="compositionally biased region" description="Polar residues" evidence="1">
    <location>
        <begin position="331"/>
        <end position="343"/>
    </location>
</feature>
<feature type="region of interest" description="Disordered" evidence="1">
    <location>
        <begin position="258"/>
        <end position="290"/>
    </location>
</feature>
<dbReference type="EMBL" id="AVOT02034652">
    <property type="protein sequence ID" value="MBW0528814.1"/>
    <property type="molecule type" value="Genomic_DNA"/>
</dbReference>
<keyword evidence="4" id="KW-1185">Reference proteome</keyword>
<evidence type="ECO:0000313" key="3">
    <source>
        <dbReference type="EMBL" id="MBW0528814.1"/>
    </source>
</evidence>
<feature type="compositionally biased region" description="Low complexity" evidence="1">
    <location>
        <begin position="344"/>
        <end position="358"/>
    </location>
</feature>
<accession>A0A9Q3EXG9</accession>
<gene>
    <name evidence="3" type="ORF">O181_068529</name>
</gene>
<evidence type="ECO:0000313" key="4">
    <source>
        <dbReference type="Proteomes" id="UP000765509"/>
    </source>
</evidence>
<name>A0A9Q3EXG9_9BASI</name>
<feature type="region of interest" description="Disordered" evidence="1">
    <location>
        <begin position="375"/>
        <end position="402"/>
    </location>
</feature>
<evidence type="ECO:0008006" key="5">
    <source>
        <dbReference type="Google" id="ProtNLM"/>
    </source>
</evidence>
<protein>
    <recommendedName>
        <fullName evidence="5">Membrane anchor Opy2 N-terminal domain-containing protein</fullName>
    </recommendedName>
</protein>
<keyword evidence="2" id="KW-0472">Membrane</keyword>
<evidence type="ECO:0000256" key="2">
    <source>
        <dbReference type="SAM" id="Phobius"/>
    </source>
</evidence>
<feature type="region of interest" description="Disordered" evidence="1">
    <location>
        <begin position="90"/>
        <end position="120"/>
    </location>
</feature>